<dbReference type="OrthoDB" id="272271at2759"/>
<dbReference type="Pfam" id="PF00962">
    <property type="entry name" value="A_deaminase"/>
    <property type="match status" value="1"/>
</dbReference>
<protein>
    <recommendedName>
        <fullName evidence="10">Adenosine deaminase-like protein</fullName>
    </recommendedName>
</protein>
<dbReference type="OMA" id="RPQFKPY"/>
<comment type="catalytic activity">
    <reaction evidence="8">
        <text>N(6)-methyl-AMP + H2O + H(+) = IMP + methylamine</text>
        <dbReference type="Rhea" id="RHEA:16001"/>
        <dbReference type="ChEBI" id="CHEBI:15377"/>
        <dbReference type="ChEBI" id="CHEBI:15378"/>
        <dbReference type="ChEBI" id="CHEBI:58053"/>
        <dbReference type="ChEBI" id="CHEBI:59338"/>
        <dbReference type="ChEBI" id="CHEBI:144842"/>
    </reaction>
    <physiologicalReaction direction="left-to-right" evidence="8">
        <dbReference type="Rhea" id="RHEA:16002"/>
    </physiologicalReaction>
</comment>
<dbReference type="eggNOG" id="KOG1097">
    <property type="taxonomic scope" value="Eukaryota"/>
</dbReference>
<name>B3P1T6_DROER</name>
<evidence type="ECO:0000256" key="5">
    <source>
        <dbReference type="ARBA" id="ARBA00022801"/>
    </source>
</evidence>
<dbReference type="PANTHER" id="PTHR11409">
    <property type="entry name" value="ADENOSINE DEAMINASE"/>
    <property type="match status" value="1"/>
</dbReference>
<dbReference type="PhylomeDB" id="B3P1T6"/>
<evidence type="ECO:0000256" key="10">
    <source>
        <dbReference type="ARBA" id="ARBA00070474"/>
    </source>
</evidence>
<evidence type="ECO:0000256" key="4">
    <source>
        <dbReference type="ARBA" id="ARBA00022723"/>
    </source>
</evidence>
<dbReference type="InterPro" id="IPR032466">
    <property type="entry name" value="Metal_Hydrolase"/>
</dbReference>
<comment type="similarity">
    <text evidence="2">Belongs to the metallo-dependent hydrolases superfamily. Adenosine and AMP deaminases family.</text>
</comment>
<dbReference type="AlphaFoldDB" id="B3P1T6"/>
<evidence type="ECO:0000259" key="11">
    <source>
        <dbReference type="Pfam" id="PF00962"/>
    </source>
</evidence>
<evidence type="ECO:0000256" key="8">
    <source>
        <dbReference type="ARBA" id="ARBA00048787"/>
    </source>
</evidence>
<reference evidence="12 13" key="2">
    <citation type="journal article" date="2008" name="Bioinformatics">
        <title>Assembly reconciliation.</title>
        <authorList>
            <person name="Zimin A.V."/>
            <person name="Smith D.R."/>
            <person name="Sutton G."/>
            <person name="Yorke J.A."/>
        </authorList>
    </citation>
    <scope>NUCLEOTIDE SEQUENCE [LARGE SCALE GENOMIC DNA]</scope>
    <source>
        <strain evidence="12 13">TSC#14021-0224.01</strain>
    </source>
</reference>
<dbReference type="HOGENOM" id="CLU_039228_3_0_1"/>
<dbReference type="CDD" id="cd00443">
    <property type="entry name" value="ADA_AMPD"/>
    <property type="match status" value="1"/>
</dbReference>
<evidence type="ECO:0000313" key="13">
    <source>
        <dbReference type="Proteomes" id="UP000008711"/>
    </source>
</evidence>
<keyword evidence="5" id="KW-0378">Hydrolase</keyword>
<dbReference type="GO" id="GO:0006154">
    <property type="term" value="P:adenosine catabolic process"/>
    <property type="evidence" value="ECO:0007669"/>
    <property type="project" value="TreeGrafter"/>
</dbReference>
<dbReference type="PANTHER" id="PTHR11409:SF42">
    <property type="entry name" value="ADENOSINE DEAMINASE-LIKE PROTEIN"/>
    <property type="match status" value="1"/>
</dbReference>
<dbReference type="Proteomes" id="UP000008711">
    <property type="component" value="Unassembled WGS sequence"/>
</dbReference>
<gene>
    <name evidence="12" type="primary">Dere\GG15092</name>
    <name evidence="12" type="ORF">Dere_GG15092</name>
</gene>
<dbReference type="InterPro" id="IPR001365">
    <property type="entry name" value="A_deaminase_dom"/>
</dbReference>
<dbReference type="InterPro" id="IPR006330">
    <property type="entry name" value="Ado/ade_deaminase"/>
</dbReference>
<comment type="cofactor">
    <cofactor evidence="1">
        <name>Zn(2+)</name>
        <dbReference type="ChEBI" id="CHEBI:29105"/>
    </cofactor>
</comment>
<proteinExistence type="inferred from homology"/>
<dbReference type="GO" id="GO:0009117">
    <property type="term" value="P:nucleotide metabolic process"/>
    <property type="evidence" value="ECO:0007669"/>
    <property type="project" value="UniProtKB-KW"/>
</dbReference>
<dbReference type="KEGG" id="der:6552421"/>
<evidence type="ECO:0000256" key="6">
    <source>
        <dbReference type="ARBA" id="ARBA00022833"/>
    </source>
</evidence>
<evidence type="ECO:0000256" key="1">
    <source>
        <dbReference type="ARBA" id="ARBA00001947"/>
    </source>
</evidence>
<comment type="subunit">
    <text evidence="3">Monomer.</text>
</comment>
<evidence type="ECO:0000256" key="3">
    <source>
        <dbReference type="ARBA" id="ARBA00011245"/>
    </source>
</evidence>
<evidence type="ECO:0000313" key="12">
    <source>
        <dbReference type="EMBL" id="EDV49824.1"/>
    </source>
</evidence>
<keyword evidence="7" id="KW-0546">Nucleotide metabolism</keyword>
<dbReference type="GO" id="GO:0046103">
    <property type="term" value="P:inosine biosynthetic process"/>
    <property type="evidence" value="ECO:0007669"/>
    <property type="project" value="TreeGrafter"/>
</dbReference>
<evidence type="ECO:0000256" key="9">
    <source>
        <dbReference type="ARBA" id="ARBA00057464"/>
    </source>
</evidence>
<accession>B3P1T6</accession>
<dbReference type="Gene3D" id="3.20.20.140">
    <property type="entry name" value="Metal-dependent hydrolases"/>
    <property type="match status" value="1"/>
</dbReference>
<reference evidence="12 13" key="1">
    <citation type="journal article" date="2007" name="Nature">
        <title>Evolution of genes and genomes on the Drosophila phylogeny.</title>
        <authorList>
            <consortium name="Drosophila 12 Genomes Consortium"/>
            <person name="Clark A.G."/>
            <person name="Eisen M.B."/>
            <person name="Smith D.R."/>
            <person name="Bergman C.M."/>
            <person name="Oliver B."/>
            <person name="Markow T.A."/>
            <person name="Kaufman T.C."/>
            <person name="Kellis M."/>
            <person name="Gelbart W."/>
            <person name="Iyer V.N."/>
            <person name="Pollard D.A."/>
            <person name="Sackton T.B."/>
            <person name="Larracuente A.M."/>
            <person name="Singh N.D."/>
            <person name="Abad J.P."/>
            <person name="Abt D.N."/>
            <person name="Adryan B."/>
            <person name="Aguade M."/>
            <person name="Akashi H."/>
            <person name="Anderson W.W."/>
            <person name="Aquadro C.F."/>
            <person name="Ardell D.H."/>
            <person name="Arguello R."/>
            <person name="Artieri C.G."/>
            <person name="Barbash D.A."/>
            <person name="Barker D."/>
            <person name="Barsanti P."/>
            <person name="Batterham P."/>
            <person name="Batzoglou S."/>
            <person name="Begun D."/>
            <person name="Bhutkar A."/>
            <person name="Blanco E."/>
            <person name="Bosak S.A."/>
            <person name="Bradley R.K."/>
            <person name="Brand A.D."/>
            <person name="Brent M.R."/>
            <person name="Brooks A.N."/>
            <person name="Brown R.H."/>
            <person name="Butlin R.K."/>
            <person name="Caggese C."/>
            <person name="Calvi B.R."/>
            <person name="Bernardo de Carvalho A."/>
            <person name="Caspi A."/>
            <person name="Castrezana S."/>
            <person name="Celniker S.E."/>
            <person name="Chang J.L."/>
            <person name="Chapple C."/>
            <person name="Chatterji S."/>
            <person name="Chinwalla A."/>
            <person name="Civetta A."/>
            <person name="Clifton S.W."/>
            <person name="Comeron J.M."/>
            <person name="Costello J.C."/>
            <person name="Coyne J.A."/>
            <person name="Daub J."/>
            <person name="David R.G."/>
            <person name="Delcher A.L."/>
            <person name="Delehaunty K."/>
            <person name="Do C.B."/>
            <person name="Ebling H."/>
            <person name="Edwards K."/>
            <person name="Eickbush T."/>
            <person name="Evans J.D."/>
            <person name="Filipski A."/>
            <person name="Findeiss S."/>
            <person name="Freyhult E."/>
            <person name="Fulton L."/>
            <person name="Fulton R."/>
            <person name="Garcia A.C."/>
            <person name="Gardiner A."/>
            <person name="Garfield D.A."/>
            <person name="Garvin B.E."/>
            <person name="Gibson G."/>
            <person name="Gilbert D."/>
            <person name="Gnerre S."/>
            <person name="Godfrey J."/>
            <person name="Good R."/>
            <person name="Gotea V."/>
            <person name="Gravely B."/>
            <person name="Greenberg A.J."/>
            <person name="Griffiths-Jones S."/>
            <person name="Gross S."/>
            <person name="Guigo R."/>
            <person name="Gustafson E.A."/>
            <person name="Haerty W."/>
            <person name="Hahn M.W."/>
            <person name="Halligan D.L."/>
            <person name="Halpern A.L."/>
            <person name="Halter G.M."/>
            <person name="Han M.V."/>
            <person name="Heger A."/>
            <person name="Hillier L."/>
            <person name="Hinrichs A.S."/>
            <person name="Holmes I."/>
            <person name="Hoskins R.A."/>
            <person name="Hubisz M.J."/>
            <person name="Hultmark D."/>
            <person name="Huntley M.A."/>
            <person name="Jaffe D.B."/>
            <person name="Jagadeeshan S."/>
            <person name="Jeck W.R."/>
            <person name="Johnson J."/>
            <person name="Jones C.D."/>
            <person name="Jordan W.C."/>
            <person name="Karpen G.H."/>
            <person name="Kataoka E."/>
            <person name="Keightley P.D."/>
            <person name="Kheradpour P."/>
            <person name="Kirkness E.F."/>
            <person name="Koerich L.B."/>
            <person name="Kristiansen K."/>
            <person name="Kudrna D."/>
            <person name="Kulathinal R.J."/>
            <person name="Kumar S."/>
            <person name="Kwok R."/>
            <person name="Lander E."/>
            <person name="Langley C.H."/>
            <person name="Lapoint R."/>
            <person name="Lazzaro B.P."/>
            <person name="Lee S.J."/>
            <person name="Levesque L."/>
            <person name="Li R."/>
            <person name="Lin C.F."/>
            <person name="Lin M.F."/>
            <person name="Lindblad-Toh K."/>
            <person name="Llopart A."/>
            <person name="Long M."/>
            <person name="Low L."/>
            <person name="Lozovsky E."/>
            <person name="Lu J."/>
            <person name="Luo M."/>
            <person name="Machado C.A."/>
            <person name="Makalowski W."/>
            <person name="Marzo M."/>
            <person name="Matsuda M."/>
            <person name="Matzkin L."/>
            <person name="McAllister B."/>
            <person name="McBride C.S."/>
            <person name="McKernan B."/>
            <person name="McKernan K."/>
            <person name="Mendez-Lago M."/>
            <person name="Minx P."/>
            <person name="Mollenhauer M.U."/>
            <person name="Montooth K."/>
            <person name="Mount S.M."/>
            <person name="Mu X."/>
            <person name="Myers E."/>
            <person name="Negre B."/>
            <person name="Newfeld S."/>
            <person name="Nielsen R."/>
            <person name="Noor M.A."/>
            <person name="O'Grady P."/>
            <person name="Pachter L."/>
            <person name="Papaceit M."/>
            <person name="Parisi M.J."/>
            <person name="Parisi M."/>
            <person name="Parts L."/>
            <person name="Pedersen J.S."/>
            <person name="Pesole G."/>
            <person name="Phillippy A.M."/>
            <person name="Ponting C.P."/>
            <person name="Pop M."/>
            <person name="Porcelli D."/>
            <person name="Powell J.R."/>
            <person name="Prohaska S."/>
            <person name="Pruitt K."/>
            <person name="Puig M."/>
            <person name="Quesneville H."/>
            <person name="Ram K.R."/>
            <person name="Rand D."/>
            <person name="Rasmussen M.D."/>
            <person name="Reed L.K."/>
            <person name="Reenan R."/>
            <person name="Reily A."/>
            <person name="Remington K.A."/>
            <person name="Rieger T.T."/>
            <person name="Ritchie M.G."/>
            <person name="Robin C."/>
            <person name="Rogers Y.H."/>
            <person name="Rohde C."/>
            <person name="Rozas J."/>
            <person name="Rubenfield M.J."/>
            <person name="Ruiz A."/>
            <person name="Russo S."/>
            <person name="Salzberg S.L."/>
            <person name="Sanchez-Gracia A."/>
            <person name="Saranga D.J."/>
            <person name="Sato H."/>
            <person name="Schaeffer S.W."/>
            <person name="Schatz M.C."/>
            <person name="Schlenke T."/>
            <person name="Schwartz R."/>
            <person name="Segarra C."/>
            <person name="Singh R.S."/>
            <person name="Sirot L."/>
            <person name="Sirota M."/>
            <person name="Sisneros N.B."/>
            <person name="Smith C.D."/>
            <person name="Smith T.F."/>
            <person name="Spieth J."/>
            <person name="Stage D.E."/>
            <person name="Stark A."/>
            <person name="Stephan W."/>
            <person name="Strausberg R.L."/>
            <person name="Strempel S."/>
            <person name="Sturgill D."/>
            <person name="Sutton G."/>
            <person name="Sutton G.G."/>
            <person name="Tao W."/>
            <person name="Teichmann S."/>
            <person name="Tobari Y.N."/>
            <person name="Tomimura Y."/>
            <person name="Tsolas J.M."/>
            <person name="Valente V.L."/>
            <person name="Venter E."/>
            <person name="Venter J.C."/>
            <person name="Vicario S."/>
            <person name="Vieira F.G."/>
            <person name="Vilella A.J."/>
            <person name="Villasante A."/>
            <person name="Walenz B."/>
            <person name="Wang J."/>
            <person name="Wasserman M."/>
            <person name="Watts T."/>
            <person name="Wilson D."/>
            <person name="Wilson R.K."/>
            <person name="Wing R.A."/>
            <person name="Wolfner M.F."/>
            <person name="Wong A."/>
            <person name="Wong G.K."/>
            <person name="Wu C.I."/>
            <person name="Wu G."/>
            <person name="Yamamoto D."/>
            <person name="Yang H.P."/>
            <person name="Yang S.P."/>
            <person name="Yorke J.A."/>
            <person name="Yoshida K."/>
            <person name="Zdobnov E."/>
            <person name="Zhang P."/>
            <person name="Zhang Y."/>
            <person name="Zimin A.V."/>
            <person name="Baldwin J."/>
            <person name="Abdouelleil A."/>
            <person name="Abdulkadir J."/>
            <person name="Abebe A."/>
            <person name="Abera B."/>
            <person name="Abreu J."/>
            <person name="Acer S.C."/>
            <person name="Aftuck L."/>
            <person name="Alexander A."/>
            <person name="An P."/>
            <person name="Anderson E."/>
            <person name="Anderson S."/>
            <person name="Arachi H."/>
            <person name="Azer M."/>
            <person name="Bachantsang P."/>
            <person name="Barry A."/>
            <person name="Bayul T."/>
            <person name="Berlin A."/>
            <person name="Bessette D."/>
            <person name="Bloom T."/>
            <person name="Blye J."/>
            <person name="Boguslavskiy L."/>
            <person name="Bonnet C."/>
            <person name="Boukhgalter B."/>
            <person name="Bourzgui I."/>
            <person name="Brown A."/>
            <person name="Cahill P."/>
            <person name="Channer S."/>
            <person name="Cheshatsang Y."/>
            <person name="Chuda L."/>
            <person name="Citroen M."/>
            <person name="Collymore A."/>
            <person name="Cooke P."/>
            <person name="Costello M."/>
            <person name="D'Aco K."/>
            <person name="Daza R."/>
            <person name="De Haan G."/>
            <person name="DeGray S."/>
            <person name="DeMaso C."/>
            <person name="Dhargay N."/>
            <person name="Dooley K."/>
            <person name="Dooley E."/>
            <person name="Doricent M."/>
            <person name="Dorje P."/>
            <person name="Dorjee K."/>
            <person name="Dupes A."/>
            <person name="Elong R."/>
            <person name="Falk J."/>
            <person name="Farina A."/>
            <person name="Faro S."/>
            <person name="Ferguson D."/>
            <person name="Fisher S."/>
            <person name="Foley C.D."/>
            <person name="Franke A."/>
            <person name="Friedrich D."/>
            <person name="Gadbois L."/>
            <person name="Gearin G."/>
            <person name="Gearin C.R."/>
            <person name="Giannoukos G."/>
            <person name="Goode T."/>
            <person name="Graham J."/>
            <person name="Grandbois E."/>
            <person name="Grewal S."/>
            <person name="Gyaltsen K."/>
            <person name="Hafez N."/>
            <person name="Hagos B."/>
            <person name="Hall J."/>
            <person name="Henson C."/>
            <person name="Hollinger A."/>
            <person name="Honan T."/>
            <person name="Huard M.D."/>
            <person name="Hughes L."/>
            <person name="Hurhula B."/>
            <person name="Husby M.E."/>
            <person name="Kamat A."/>
            <person name="Kanga B."/>
            <person name="Kashin S."/>
            <person name="Khazanovich D."/>
            <person name="Kisner P."/>
            <person name="Lance K."/>
            <person name="Lara M."/>
            <person name="Lee W."/>
            <person name="Lennon N."/>
            <person name="Letendre F."/>
            <person name="LeVine R."/>
            <person name="Lipovsky A."/>
            <person name="Liu X."/>
            <person name="Liu J."/>
            <person name="Liu S."/>
            <person name="Lokyitsang T."/>
            <person name="Lokyitsang Y."/>
            <person name="Lubonja R."/>
            <person name="Lui A."/>
            <person name="MacDonald P."/>
            <person name="Magnisalis V."/>
            <person name="Maru K."/>
            <person name="Matthews C."/>
            <person name="McCusker W."/>
            <person name="McDonough S."/>
            <person name="Mehta T."/>
            <person name="Meldrim J."/>
            <person name="Meneus L."/>
            <person name="Mihai O."/>
            <person name="Mihalev A."/>
            <person name="Mihova T."/>
            <person name="Mittelman R."/>
            <person name="Mlenga V."/>
            <person name="Montmayeur A."/>
            <person name="Mulrain L."/>
            <person name="Navidi A."/>
            <person name="Naylor J."/>
            <person name="Negash T."/>
            <person name="Nguyen T."/>
            <person name="Nguyen N."/>
            <person name="Nicol R."/>
            <person name="Norbu C."/>
            <person name="Norbu N."/>
            <person name="Novod N."/>
            <person name="O'Neill B."/>
            <person name="Osman S."/>
            <person name="Markiewicz E."/>
            <person name="Oyono O.L."/>
            <person name="Patti C."/>
            <person name="Phunkhang P."/>
            <person name="Pierre F."/>
            <person name="Priest M."/>
            <person name="Raghuraman S."/>
            <person name="Rege F."/>
            <person name="Reyes R."/>
            <person name="Rise C."/>
            <person name="Rogov P."/>
            <person name="Ross K."/>
            <person name="Ryan E."/>
            <person name="Settipalli S."/>
            <person name="Shea T."/>
            <person name="Sherpa N."/>
            <person name="Shi L."/>
            <person name="Shih D."/>
            <person name="Sparrow T."/>
            <person name="Spaulding J."/>
            <person name="Stalker J."/>
            <person name="Stange-Thomann N."/>
            <person name="Stavropoulos S."/>
            <person name="Stone C."/>
            <person name="Strader C."/>
            <person name="Tesfaye S."/>
            <person name="Thomson T."/>
            <person name="Thoulutsang Y."/>
            <person name="Thoulutsang D."/>
            <person name="Topham K."/>
            <person name="Topping I."/>
            <person name="Tsamla T."/>
            <person name="Vassiliev H."/>
            <person name="Vo A."/>
            <person name="Wangchuk T."/>
            <person name="Wangdi T."/>
            <person name="Weiand M."/>
            <person name="Wilkinson J."/>
            <person name="Wilson A."/>
            <person name="Yadav S."/>
            <person name="Young G."/>
            <person name="Yu Q."/>
            <person name="Zembek L."/>
            <person name="Zhong D."/>
            <person name="Zimmer A."/>
            <person name="Zwirko Z."/>
            <person name="Jaffe D.B."/>
            <person name="Alvarez P."/>
            <person name="Brockman W."/>
            <person name="Butler J."/>
            <person name="Chin C."/>
            <person name="Gnerre S."/>
            <person name="Grabherr M."/>
            <person name="Kleber M."/>
            <person name="Mauceli E."/>
            <person name="MacCallum I."/>
        </authorList>
    </citation>
    <scope>NUCLEOTIDE SEQUENCE [LARGE SCALE GENOMIC DNA]</scope>
    <source>
        <strain evidence="12 13">TSC#14021-0224.01</strain>
    </source>
</reference>
<feature type="domain" description="Adenosine deaminase" evidence="11">
    <location>
        <begin position="9"/>
        <end position="332"/>
    </location>
</feature>
<organism evidence="12 13">
    <name type="scientific">Drosophila erecta</name>
    <name type="common">Fruit fly</name>
    <dbReference type="NCBI Taxonomy" id="7220"/>
    <lineage>
        <taxon>Eukaryota</taxon>
        <taxon>Metazoa</taxon>
        <taxon>Ecdysozoa</taxon>
        <taxon>Arthropoda</taxon>
        <taxon>Hexapoda</taxon>
        <taxon>Insecta</taxon>
        <taxon>Pterygota</taxon>
        <taxon>Neoptera</taxon>
        <taxon>Endopterygota</taxon>
        <taxon>Diptera</taxon>
        <taxon>Brachycera</taxon>
        <taxon>Muscomorpha</taxon>
        <taxon>Ephydroidea</taxon>
        <taxon>Drosophilidae</taxon>
        <taxon>Drosophila</taxon>
        <taxon>Sophophora</taxon>
    </lineage>
</organism>
<dbReference type="GO" id="GO:0046872">
    <property type="term" value="F:metal ion binding"/>
    <property type="evidence" value="ECO:0007669"/>
    <property type="project" value="UniProtKB-KW"/>
</dbReference>
<dbReference type="FunFam" id="3.20.20.140:FF:000033">
    <property type="entry name" value="Adenosine deaminase-like protein"/>
    <property type="match status" value="1"/>
</dbReference>
<evidence type="ECO:0000256" key="7">
    <source>
        <dbReference type="ARBA" id="ARBA00023080"/>
    </source>
</evidence>
<evidence type="ECO:0000256" key="2">
    <source>
        <dbReference type="ARBA" id="ARBA00006676"/>
    </source>
</evidence>
<keyword evidence="6" id="KW-0862">Zinc</keyword>
<sequence length="342" mass="38270">MQQFLKGLPKVELHAHLNGSLGIKSLCDLGERLYGSTSEEFLKLCARFSRFEKEMDMNACFEKFAFVHELTSTPEGLRFATELAIRDFAQDNVQYVELRTTPKANANYSRRDYLQIVIDAIRRAKETYPAITVKLLPSINRAEPVAVAEETASLAVELAQAHPNLILGIDLSGNPGKGRFSDFAPILAQARAKGLKLVIHCAEIENPSEVKEMLQFGMSRCGHGTFLTPEDIEQLKQRNIAIECCLTSNVKSGTVPSLEEHHLKRIMEADAHKVICTDDSGVFDTTLTKEFVIAAETFGLTREHCVDLTFEAVNHSFASEQERIEMVDKVATYMAIWSKEKN</sequence>
<comment type="function">
    <text evidence="9">Catalyzes the hydrolysis of the free cytosolic methylated adenosine nucleotide N(6)-methyl-AMP (N6-mAMP) to produce inositol monophosphate (IMP) and methylamine. Is required for the catabolism of cytosolic N6-mAMP, which is derived from the degradation of mRNA containing N6-methylated adenine (m6A).</text>
</comment>
<keyword evidence="4" id="KW-0479">Metal-binding</keyword>
<keyword evidence="13" id="KW-1185">Reference proteome</keyword>
<dbReference type="EMBL" id="CH954181">
    <property type="protein sequence ID" value="EDV49824.1"/>
    <property type="molecule type" value="Genomic_DNA"/>
</dbReference>
<dbReference type="GO" id="GO:0004000">
    <property type="term" value="F:adenosine deaminase activity"/>
    <property type="evidence" value="ECO:0007669"/>
    <property type="project" value="TreeGrafter"/>
</dbReference>
<dbReference type="SUPFAM" id="SSF51556">
    <property type="entry name" value="Metallo-dependent hydrolases"/>
    <property type="match status" value="1"/>
</dbReference>